<accession>A0A2Z4G7S6</accession>
<proteinExistence type="inferred from homology"/>
<dbReference type="NCBIfam" id="TIGR00177">
    <property type="entry name" value="molyb_syn"/>
    <property type="match status" value="1"/>
</dbReference>
<dbReference type="InterPro" id="IPR041424">
    <property type="entry name" value="CinA_KH"/>
</dbReference>
<dbReference type="PANTHER" id="PTHR13939:SF0">
    <property type="entry name" value="NMN AMIDOHYDROLASE-LIKE PROTEIN YFAY"/>
    <property type="match status" value="1"/>
</dbReference>
<dbReference type="EMBL" id="CP029480">
    <property type="protein sequence ID" value="AWV97224.1"/>
    <property type="molecule type" value="Genomic_DNA"/>
</dbReference>
<dbReference type="SMART" id="SM00852">
    <property type="entry name" value="MoCF_biosynth"/>
    <property type="match status" value="1"/>
</dbReference>
<dbReference type="SUPFAM" id="SSF142433">
    <property type="entry name" value="CinA-like"/>
    <property type="match status" value="1"/>
</dbReference>
<evidence type="ECO:0000313" key="3">
    <source>
        <dbReference type="EMBL" id="AWV97224.1"/>
    </source>
</evidence>
<dbReference type="KEGG" id="als:DJ013_03175"/>
<evidence type="ECO:0000313" key="4">
    <source>
        <dbReference type="Proteomes" id="UP000249873"/>
    </source>
</evidence>
<dbReference type="InterPro" id="IPR008135">
    <property type="entry name" value="Competence-induced_CinA"/>
</dbReference>
<dbReference type="HAMAP" id="MF_00226_B">
    <property type="entry name" value="CinA_B"/>
    <property type="match status" value="1"/>
</dbReference>
<reference evidence="3 4" key="1">
    <citation type="submission" date="2018-05" db="EMBL/GenBank/DDBJ databases">
        <title>Complete genome sequence of Arcticibacterium luteifluviistationis SM1504T, a cytophagaceae bacterium isolated from Arctic surface seawater.</title>
        <authorList>
            <person name="Li Y."/>
            <person name="Qin Q.-L."/>
        </authorList>
    </citation>
    <scope>NUCLEOTIDE SEQUENCE [LARGE SCALE GENOMIC DNA]</scope>
    <source>
        <strain evidence="3 4">SM1504</strain>
    </source>
</reference>
<dbReference type="PANTHER" id="PTHR13939">
    <property type="entry name" value="NICOTINAMIDE-NUCLEOTIDE AMIDOHYDROLASE PNCC"/>
    <property type="match status" value="1"/>
</dbReference>
<dbReference type="NCBIfam" id="TIGR00199">
    <property type="entry name" value="PncC_domain"/>
    <property type="match status" value="1"/>
</dbReference>
<dbReference type="Pfam" id="PF00994">
    <property type="entry name" value="MoCF_biosynth"/>
    <property type="match status" value="1"/>
</dbReference>
<dbReference type="InterPro" id="IPR001453">
    <property type="entry name" value="MoaB/Mog_dom"/>
</dbReference>
<dbReference type="InterPro" id="IPR008136">
    <property type="entry name" value="CinA_C"/>
</dbReference>
<dbReference type="Proteomes" id="UP000249873">
    <property type="component" value="Chromosome"/>
</dbReference>
<dbReference type="InterPro" id="IPR050101">
    <property type="entry name" value="CinA"/>
</dbReference>
<dbReference type="CDD" id="cd00885">
    <property type="entry name" value="cinA"/>
    <property type="match status" value="1"/>
</dbReference>
<gene>
    <name evidence="3" type="ORF">DJ013_03175</name>
</gene>
<dbReference type="NCBIfam" id="TIGR00200">
    <property type="entry name" value="cinA_nterm"/>
    <property type="match status" value="1"/>
</dbReference>
<evidence type="ECO:0000256" key="1">
    <source>
        <dbReference type="HAMAP-Rule" id="MF_00226"/>
    </source>
</evidence>
<dbReference type="RefSeq" id="WP_111370326.1">
    <property type="nucleotide sequence ID" value="NZ_CP029480.1"/>
</dbReference>
<dbReference type="InterPro" id="IPR036653">
    <property type="entry name" value="CinA-like_C"/>
</dbReference>
<dbReference type="PIRSF" id="PIRSF006728">
    <property type="entry name" value="CinA"/>
    <property type="match status" value="1"/>
</dbReference>
<dbReference type="SUPFAM" id="SSF53218">
    <property type="entry name" value="Molybdenum cofactor biosynthesis proteins"/>
    <property type="match status" value="1"/>
</dbReference>
<dbReference type="Gene3D" id="3.40.980.10">
    <property type="entry name" value="MoaB/Mog-like domain"/>
    <property type="match status" value="1"/>
</dbReference>
<dbReference type="Pfam" id="PF18146">
    <property type="entry name" value="CinA_KH"/>
    <property type="match status" value="1"/>
</dbReference>
<sequence length="417" mass="45691">MKHINAEVITIGDEILYGQITDTNSQWISAELDKIGVKTIRKTSIGDDKKEILDILTEAQKRADILIFTGGLGPTKDDITKKTIAEFFNDTLEINQDALENVRELFESRGFELTEINRQQAAIPTKATYLNNAVGTAPGMWFDENGKIIISMPGVPFEMKYLMENEVLPRLRKHFKTPFIIHKIIRTIGIGESFLASKIESWEDALPPHIKLAYLPSLGQVKLRLTGFGDDKEKLKAEIEAEAEKVYPTLGQNLFSKDNEELELVLADLLLKENATLATAESCTGGYLAHTITANPGSSAYYLGSVISYSNEAKMNLLGVKKETLDAHGAVSEETVIQMAEGAKKALNSTYALATSGIAGPGGGTEEKPVGTIWLACAGPDKTVTKKILSTKTRLVNIQYGSKSALGLLRKMILKEI</sequence>
<keyword evidence="4" id="KW-1185">Reference proteome</keyword>
<dbReference type="AlphaFoldDB" id="A0A2Z4G7S6"/>
<protein>
    <recommendedName>
        <fullName evidence="1">CinA-like protein</fullName>
    </recommendedName>
</protein>
<dbReference type="NCBIfam" id="NF001813">
    <property type="entry name" value="PRK00549.1"/>
    <property type="match status" value="1"/>
</dbReference>
<evidence type="ECO:0000259" key="2">
    <source>
        <dbReference type="SMART" id="SM00852"/>
    </source>
</evidence>
<dbReference type="InterPro" id="IPR036425">
    <property type="entry name" value="MoaB/Mog-like_dom_sf"/>
</dbReference>
<organism evidence="3 4">
    <name type="scientific">Arcticibacterium luteifluviistationis</name>
    <dbReference type="NCBI Taxonomy" id="1784714"/>
    <lineage>
        <taxon>Bacteria</taxon>
        <taxon>Pseudomonadati</taxon>
        <taxon>Bacteroidota</taxon>
        <taxon>Cytophagia</taxon>
        <taxon>Cytophagales</taxon>
        <taxon>Leadbetterellaceae</taxon>
        <taxon>Arcticibacterium</taxon>
    </lineage>
</organism>
<dbReference type="Pfam" id="PF02464">
    <property type="entry name" value="CinA"/>
    <property type="match status" value="1"/>
</dbReference>
<name>A0A2Z4G7S6_9BACT</name>
<dbReference type="Gene3D" id="3.90.950.20">
    <property type="entry name" value="CinA-like"/>
    <property type="match status" value="1"/>
</dbReference>
<comment type="similarity">
    <text evidence="1">Belongs to the CinA family.</text>
</comment>
<dbReference type="OrthoDB" id="9801454at2"/>
<feature type="domain" description="MoaB/Mog" evidence="2">
    <location>
        <begin position="7"/>
        <end position="174"/>
    </location>
</feature>